<reference evidence="1" key="1">
    <citation type="submission" date="2019-08" db="EMBL/GenBank/DDBJ databases">
        <authorList>
            <person name="Kucharzyk K."/>
            <person name="Murdoch R.W."/>
            <person name="Higgins S."/>
            <person name="Loffler F."/>
        </authorList>
    </citation>
    <scope>NUCLEOTIDE SEQUENCE</scope>
</reference>
<dbReference type="NCBIfam" id="TIGR02832">
    <property type="entry name" value="spo_yunB"/>
    <property type="match status" value="1"/>
</dbReference>
<dbReference type="Pfam" id="PF09560">
    <property type="entry name" value="Spore_YunB"/>
    <property type="match status" value="1"/>
</dbReference>
<dbReference type="AlphaFoldDB" id="A0A645C906"/>
<dbReference type="PIRSF" id="PIRSF021383">
    <property type="entry name" value="YunB"/>
    <property type="match status" value="1"/>
</dbReference>
<dbReference type="EMBL" id="VSSQ01024224">
    <property type="protein sequence ID" value="MPM71614.1"/>
    <property type="molecule type" value="Genomic_DNA"/>
</dbReference>
<gene>
    <name evidence="1" type="primary">yunB_8</name>
    <name evidence="1" type="ORF">SDC9_118582</name>
</gene>
<sequence>MKAITKFKVLVIIFFLMSLCFTAIYALDAVIMPTVLVTCDAEMKAKASEIINKAIFNEYSNNFNYGEIITIEKDGEGNISMLRTDTLKMNKIATNVALSAQEEIKKVGEIGIRLPLGYLTKNNILAYYGPKVTVRMQPIGHIETNYISKFETAGINQTRHKIYVEAKTKIKVILPMASSDVEIVNQVPIAETIIVGKVPQTSLQMDLKSNRMGEELIGQ</sequence>
<name>A0A645C906_9ZZZZ</name>
<dbReference type="InterPro" id="IPR014197">
    <property type="entry name" value="Sporulation_prot_YunB"/>
</dbReference>
<accession>A0A645C906</accession>
<protein>
    <submittedName>
        <fullName evidence="1">Sporulation protein YunB</fullName>
    </submittedName>
</protein>
<proteinExistence type="predicted"/>
<organism evidence="1">
    <name type="scientific">bioreactor metagenome</name>
    <dbReference type="NCBI Taxonomy" id="1076179"/>
    <lineage>
        <taxon>unclassified sequences</taxon>
        <taxon>metagenomes</taxon>
        <taxon>ecological metagenomes</taxon>
    </lineage>
</organism>
<comment type="caution">
    <text evidence="1">The sequence shown here is derived from an EMBL/GenBank/DDBJ whole genome shotgun (WGS) entry which is preliminary data.</text>
</comment>
<evidence type="ECO:0000313" key="1">
    <source>
        <dbReference type="EMBL" id="MPM71614.1"/>
    </source>
</evidence>